<dbReference type="PROSITE" id="PS51462">
    <property type="entry name" value="NUDIX"/>
    <property type="match status" value="1"/>
</dbReference>
<evidence type="ECO:0000256" key="7">
    <source>
        <dbReference type="ARBA" id="ARBA00022842"/>
    </source>
</evidence>
<protein>
    <recommendedName>
        <fullName evidence="4">NAD(+) diphosphatase</fullName>
        <ecNumber evidence="4">3.6.1.22</ecNumber>
    </recommendedName>
</protein>
<sequence length="374" mass="40329">MLPGGGLEDQPAPPGRPGPARGLPGGLGRAGRRPAGAGAGRLLLGARGPVGGGGPAARDHRSRRVSGVVGAEWDGRGRGTTLAPVRSWAAGSALDRQPLHRQSPEWLARLWEQENARLLKVTETGEFYTCDSGRRLRLPRPFVAFDPQRHYLLGTVAEVPVFTVLSLPEGETGSLRTVGHQLDEQERELATVAVSLVNWHRQAAHCPVCGAPTTVLHGGSSRRCTRCGEQLFPRTDPAVIVAVVDPEDRLLLARQASWPEDRASILAGFVEAGESLEQAVHREILEEADVELTDLRYWGSQPWPVPRSLMLGFTARSASSEVTVDGDELVTGRFWSREEVQQAVADGSLVLPMSSSIASRMIRAWLDGRLLGDG</sequence>
<proteinExistence type="inferred from homology"/>
<name>A0A367YZM3_9ACTN</name>
<keyword evidence="13" id="KW-1185">Reference proteome</keyword>
<comment type="catalytic activity">
    <reaction evidence="9">
        <text>a 5'-end NAD(+)-phospho-ribonucleoside in mRNA + H2O = a 5'-end phospho-adenosine-phospho-ribonucleoside in mRNA + beta-nicotinamide D-ribonucleotide + 2 H(+)</text>
        <dbReference type="Rhea" id="RHEA:60876"/>
        <dbReference type="Rhea" id="RHEA-COMP:15698"/>
        <dbReference type="Rhea" id="RHEA-COMP:15719"/>
        <dbReference type="ChEBI" id="CHEBI:14649"/>
        <dbReference type="ChEBI" id="CHEBI:15377"/>
        <dbReference type="ChEBI" id="CHEBI:15378"/>
        <dbReference type="ChEBI" id="CHEBI:144029"/>
        <dbReference type="ChEBI" id="CHEBI:144051"/>
    </reaction>
    <physiologicalReaction direction="left-to-right" evidence="9">
        <dbReference type="Rhea" id="RHEA:60877"/>
    </physiologicalReaction>
</comment>
<evidence type="ECO:0000256" key="3">
    <source>
        <dbReference type="ARBA" id="ARBA00009595"/>
    </source>
</evidence>
<gene>
    <name evidence="12" type="ORF">DT076_00185</name>
</gene>
<dbReference type="NCBIfam" id="NF001299">
    <property type="entry name" value="PRK00241.1"/>
    <property type="match status" value="1"/>
</dbReference>
<keyword evidence="8" id="KW-0520">NAD</keyword>
<keyword evidence="7" id="KW-0460">Magnesium</keyword>
<organism evidence="12 13">
    <name type="scientific">Desertihabitans brevis</name>
    <dbReference type="NCBI Taxonomy" id="2268447"/>
    <lineage>
        <taxon>Bacteria</taxon>
        <taxon>Bacillati</taxon>
        <taxon>Actinomycetota</taxon>
        <taxon>Actinomycetes</taxon>
        <taxon>Propionibacteriales</taxon>
        <taxon>Propionibacteriaceae</taxon>
        <taxon>Desertihabitans</taxon>
    </lineage>
</organism>
<reference evidence="12 13" key="1">
    <citation type="submission" date="2018-07" db="EMBL/GenBank/DDBJ databases">
        <title>Desertimonas flava gen. nov. sp. nov.</title>
        <authorList>
            <person name="Liu S."/>
        </authorList>
    </citation>
    <scope>NUCLEOTIDE SEQUENCE [LARGE SCALE GENOMIC DNA]</scope>
    <source>
        <strain evidence="12 13">16Sb5-5</strain>
    </source>
</reference>
<evidence type="ECO:0000259" key="11">
    <source>
        <dbReference type="PROSITE" id="PS51462"/>
    </source>
</evidence>
<evidence type="ECO:0000256" key="4">
    <source>
        <dbReference type="ARBA" id="ARBA00012381"/>
    </source>
</evidence>
<dbReference type="InterPro" id="IPR015376">
    <property type="entry name" value="Znr_NADH_PPase"/>
</dbReference>
<evidence type="ECO:0000256" key="2">
    <source>
        <dbReference type="ARBA" id="ARBA00001947"/>
    </source>
</evidence>
<dbReference type="InterPro" id="IPR020084">
    <property type="entry name" value="NUDIX_hydrolase_CS"/>
</dbReference>
<dbReference type="EMBL" id="QOUI01000001">
    <property type="protein sequence ID" value="RCK70949.1"/>
    <property type="molecule type" value="Genomic_DNA"/>
</dbReference>
<dbReference type="PANTHER" id="PTHR42904">
    <property type="entry name" value="NUDIX HYDROLASE, NUDC SUBFAMILY"/>
    <property type="match status" value="1"/>
</dbReference>
<keyword evidence="5" id="KW-0479">Metal-binding</keyword>
<keyword evidence="6 12" id="KW-0378">Hydrolase</keyword>
<dbReference type="PANTHER" id="PTHR42904:SF6">
    <property type="entry name" value="NAD-CAPPED RNA HYDROLASE NUDT12"/>
    <property type="match status" value="1"/>
</dbReference>
<dbReference type="GO" id="GO:0110153">
    <property type="term" value="F:RNA NAD-cap (NMN-forming) hydrolase activity"/>
    <property type="evidence" value="ECO:0007669"/>
    <property type="project" value="RHEA"/>
</dbReference>
<dbReference type="GO" id="GO:0006742">
    <property type="term" value="P:NADP+ catabolic process"/>
    <property type="evidence" value="ECO:0007669"/>
    <property type="project" value="TreeGrafter"/>
</dbReference>
<accession>A0A367YZM3</accession>
<dbReference type="Pfam" id="PF09297">
    <property type="entry name" value="Zn_ribbon_NUD"/>
    <property type="match status" value="1"/>
</dbReference>
<dbReference type="EC" id="3.6.1.22" evidence="4"/>
<dbReference type="SUPFAM" id="SSF55811">
    <property type="entry name" value="Nudix"/>
    <property type="match status" value="1"/>
</dbReference>
<dbReference type="Gene3D" id="3.90.79.20">
    <property type="match status" value="1"/>
</dbReference>
<dbReference type="InterPro" id="IPR000086">
    <property type="entry name" value="NUDIX_hydrolase_dom"/>
</dbReference>
<evidence type="ECO:0000256" key="9">
    <source>
        <dbReference type="ARBA" id="ARBA00023679"/>
    </source>
</evidence>
<dbReference type="Pfam" id="PF00293">
    <property type="entry name" value="NUDIX"/>
    <property type="match status" value="1"/>
</dbReference>
<dbReference type="GO" id="GO:0019677">
    <property type="term" value="P:NAD+ catabolic process"/>
    <property type="evidence" value="ECO:0007669"/>
    <property type="project" value="TreeGrafter"/>
</dbReference>
<evidence type="ECO:0000256" key="5">
    <source>
        <dbReference type="ARBA" id="ARBA00022723"/>
    </source>
</evidence>
<feature type="domain" description="Nudix hydrolase" evidence="11">
    <location>
        <begin position="233"/>
        <end position="357"/>
    </location>
</feature>
<evidence type="ECO:0000313" key="12">
    <source>
        <dbReference type="EMBL" id="RCK70949.1"/>
    </source>
</evidence>
<dbReference type="InterPro" id="IPR049734">
    <property type="entry name" value="NudC-like_C"/>
</dbReference>
<dbReference type="PROSITE" id="PS00893">
    <property type="entry name" value="NUDIX_BOX"/>
    <property type="match status" value="1"/>
</dbReference>
<dbReference type="GO" id="GO:0046872">
    <property type="term" value="F:metal ion binding"/>
    <property type="evidence" value="ECO:0007669"/>
    <property type="project" value="UniProtKB-KW"/>
</dbReference>
<dbReference type="CDD" id="cd03429">
    <property type="entry name" value="NUDIX_NADH_pyrophosphatase_Nudt13"/>
    <property type="match status" value="1"/>
</dbReference>
<feature type="region of interest" description="Disordered" evidence="10">
    <location>
        <begin position="1"/>
        <end position="66"/>
    </location>
</feature>
<feature type="compositionally biased region" description="Low complexity" evidence="10">
    <location>
        <begin position="33"/>
        <end position="47"/>
    </location>
</feature>
<dbReference type="InterPro" id="IPR015797">
    <property type="entry name" value="NUDIX_hydrolase-like_dom_sf"/>
</dbReference>
<dbReference type="AlphaFoldDB" id="A0A367YZM3"/>
<dbReference type="Gene3D" id="3.90.79.10">
    <property type="entry name" value="Nucleoside Triphosphate Pyrophosphohydrolase"/>
    <property type="match status" value="1"/>
</dbReference>
<evidence type="ECO:0000256" key="8">
    <source>
        <dbReference type="ARBA" id="ARBA00023027"/>
    </source>
</evidence>
<comment type="caution">
    <text evidence="12">The sequence shown here is derived from an EMBL/GenBank/DDBJ whole genome shotgun (WGS) entry which is preliminary data.</text>
</comment>
<dbReference type="GO" id="GO:0005829">
    <property type="term" value="C:cytosol"/>
    <property type="evidence" value="ECO:0007669"/>
    <property type="project" value="TreeGrafter"/>
</dbReference>
<dbReference type="Proteomes" id="UP000252770">
    <property type="component" value="Unassembled WGS sequence"/>
</dbReference>
<evidence type="ECO:0000256" key="6">
    <source>
        <dbReference type="ARBA" id="ARBA00022801"/>
    </source>
</evidence>
<comment type="similarity">
    <text evidence="3">Belongs to the Nudix hydrolase family. NudC subfamily.</text>
</comment>
<evidence type="ECO:0000313" key="13">
    <source>
        <dbReference type="Proteomes" id="UP000252770"/>
    </source>
</evidence>
<evidence type="ECO:0000256" key="10">
    <source>
        <dbReference type="SAM" id="MobiDB-lite"/>
    </source>
</evidence>
<comment type="cofactor">
    <cofactor evidence="1">
        <name>Mg(2+)</name>
        <dbReference type="ChEBI" id="CHEBI:18420"/>
    </cofactor>
</comment>
<dbReference type="InterPro" id="IPR050241">
    <property type="entry name" value="NAD-cap_RNA_hydrolase_NudC"/>
</dbReference>
<comment type="cofactor">
    <cofactor evidence="2">
        <name>Zn(2+)</name>
        <dbReference type="ChEBI" id="CHEBI:29105"/>
    </cofactor>
</comment>
<dbReference type="GO" id="GO:0035529">
    <property type="term" value="F:NADH pyrophosphatase activity"/>
    <property type="evidence" value="ECO:0007669"/>
    <property type="project" value="TreeGrafter"/>
</dbReference>
<evidence type="ECO:0000256" key="1">
    <source>
        <dbReference type="ARBA" id="ARBA00001946"/>
    </source>
</evidence>